<dbReference type="PANTHER" id="PTHR46797:SF1">
    <property type="entry name" value="METHYLPHOSPHONATE SYNTHASE"/>
    <property type="match status" value="1"/>
</dbReference>
<dbReference type="GO" id="GO:0003677">
    <property type="term" value="F:DNA binding"/>
    <property type="evidence" value="ECO:0007669"/>
    <property type="project" value="UniProtKB-KW"/>
</dbReference>
<keyword evidence="1" id="KW-0238">DNA-binding</keyword>
<dbReference type="CDD" id="cd00093">
    <property type="entry name" value="HTH_XRE"/>
    <property type="match status" value="1"/>
</dbReference>
<dbReference type="PROSITE" id="PS50943">
    <property type="entry name" value="HTH_CROC1"/>
    <property type="match status" value="1"/>
</dbReference>
<evidence type="ECO:0000313" key="3">
    <source>
        <dbReference type="EMBL" id="DAD68943.1"/>
    </source>
</evidence>
<accession>A0A8S5LGB7</accession>
<evidence type="ECO:0000259" key="2">
    <source>
        <dbReference type="PROSITE" id="PS50943"/>
    </source>
</evidence>
<dbReference type="EMBL" id="BK014712">
    <property type="protein sequence ID" value="DAD68943.1"/>
    <property type="molecule type" value="Genomic_DNA"/>
</dbReference>
<dbReference type="InterPro" id="IPR050807">
    <property type="entry name" value="TransReg_Diox_bact_type"/>
</dbReference>
<feature type="domain" description="HTH cro/C1-type" evidence="2">
    <location>
        <begin position="7"/>
        <end position="61"/>
    </location>
</feature>
<evidence type="ECO:0000256" key="1">
    <source>
        <dbReference type="ARBA" id="ARBA00023125"/>
    </source>
</evidence>
<dbReference type="Gene3D" id="1.10.260.40">
    <property type="entry name" value="lambda repressor-like DNA-binding domains"/>
    <property type="match status" value="1"/>
</dbReference>
<reference evidence="3" key="1">
    <citation type="journal article" date="2021" name="Proc. Natl. Acad. Sci. U.S.A.">
        <title>A Catalog of Tens of Thousands of Viruses from Human Metagenomes Reveals Hidden Associations with Chronic Diseases.</title>
        <authorList>
            <person name="Tisza M.J."/>
            <person name="Buck C.B."/>
        </authorList>
    </citation>
    <scope>NUCLEOTIDE SEQUENCE</scope>
    <source>
        <strain evidence="3">CtOsn3</strain>
    </source>
</reference>
<protein>
    <recommendedName>
        <fullName evidence="2">HTH cro/C1-type domain-containing protein</fullName>
    </recommendedName>
</protein>
<dbReference type="GO" id="GO:0003700">
    <property type="term" value="F:DNA-binding transcription factor activity"/>
    <property type="evidence" value="ECO:0007669"/>
    <property type="project" value="TreeGrafter"/>
</dbReference>
<organism evidence="3">
    <name type="scientific">Siphoviridae sp. ctOsn3</name>
    <dbReference type="NCBI Taxonomy" id="2823577"/>
    <lineage>
        <taxon>Viruses</taxon>
        <taxon>Duplodnaviria</taxon>
        <taxon>Heunggongvirae</taxon>
        <taxon>Uroviricota</taxon>
        <taxon>Caudoviricetes</taxon>
    </lineage>
</organism>
<dbReference type="PANTHER" id="PTHR46797">
    <property type="entry name" value="HTH-TYPE TRANSCRIPTIONAL REGULATOR"/>
    <property type="match status" value="1"/>
</dbReference>
<name>A0A8S5LGB7_9CAUD</name>
<dbReference type="SUPFAM" id="SSF47413">
    <property type="entry name" value="lambda repressor-like DNA-binding domains"/>
    <property type="match status" value="1"/>
</dbReference>
<dbReference type="SMART" id="SM00530">
    <property type="entry name" value="HTH_XRE"/>
    <property type="match status" value="1"/>
</dbReference>
<dbReference type="InterPro" id="IPR001387">
    <property type="entry name" value="Cro/C1-type_HTH"/>
</dbReference>
<dbReference type="Pfam" id="PF01381">
    <property type="entry name" value="HTH_3"/>
    <property type="match status" value="1"/>
</dbReference>
<proteinExistence type="predicted"/>
<dbReference type="InterPro" id="IPR010982">
    <property type="entry name" value="Lambda_DNA-bd_dom_sf"/>
</dbReference>
<sequence>MNNILRLKEVLKEKGVTGKELAQRLGMTETSISRMLNGLQYPKIETLLNIATALNVDIRDLFKSTANTTATPIYMTNDKGDFVECGALYLQPQSTPPERLQE</sequence>